<dbReference type="GO" id="GO:0046872">
    <property type="term" value="F:metal ion binding"/>
    <property type="evidence" value="ECO:0007669"/>
    <property type="project" value="UniProtKB-KW"/>
</dbReference>
<dbReference type="InterPro" id="IPR050852">
    <property type="entry name" value="Queuine_tRNA-ribosyltrfase"/>
</dbReference>
<dbReference type="Proteomes" id="UP000019478">
    <property type="component" value="Unassembled WGS sequence"/>
</dbReference>
<dbReference type="Gene3D" id="3.20.20.105">
    <property type="entry name" value="Queuine tRNA-ribosyltransferase-like"/>
    <property type="match status" value="1"/>
</dbReference>
<feature type="domain" description="tRNA-guanine(15) transglycosylase-like" evidence="7">
    <location>
        <begin position="30"/>
        <end position="402"/>
    </location>
</feature>
<evidence type="ECO:0000313" key="8">
    <source>
        <dbReference type="EMBL" id="EXJ92101.1"/>
    </source>
</evidence>
<reference evidence="8 9" key="1">
    <citation type="submission" date="2013-03" db="EMBL/GenBank/DDBJ databases">
        <title>The Genome Sequence of Capronia epimyces CBS 606.96.</title>
        <authorList>
            <consortium name="The Broad Institute Genomics Platform"/>
            <person name="Cuomo C."/>
            <person name="de Hoog S."/>
            <person name="Gorbushina A."/>
            <person name="Walker B."/>
            <person name="Young S.K."/>
            <person name="Zeng Q."/>
            <person name="Gargeya S."/>
            <person name="Fitzgerald M."/>
            <person name="Haas B."/>
            <person name="Abouelleil A."/>
            <person name="Allen A.W."/>
            <person name="Alvarado L."/>
            <person name="Arachchi H.M."/>
            <person name="Berlin A.M."/>
            <person name="Chapman S.B."/>
            <person name="Gainer-Dewar J."/>
            <person name="Goldberg J."/>
            <person name="Griggs A."/>
            <person name="Gujja S."/>
            <person name="Hansen M."/>
            <person name="Howarth C."/>
            <person name="Imamovic A."/>
            <person name="Ireland A."/>
            <person name="Larimer J."/>
            <person name="McCowan C."/>
            <person name="Murphy C."/>
            <person name="Pearson M."/>
            <person name="Poon T.W."/>
            <person name="Priest M."/>
            <person name="Roberts A."/>
            <person name="Saif S."/>
            <person name="Shea T."/>
            <person name="Sisk P."/>
            <person name="Sykes S."/>
            <person name="Wortman J."/>
            <person name="Nusbaum C."/>
            <person name="Birren B."/>
        </authorList>
    </citation>
    <scope>NUCLEOTIDE SEQUENCE [LARGE SCALE GENOMIC DNA]</scope>
    <source>
        <strain evidence="8 9">CBS 606.96</strain>
    </source>
</reference>
<name>W9YS59_9EURO</name>
<evidence type="ECO:0000313" key="9">
    <source>
        <dbReference type="Proteomes" id="UP000019478"/>
    </source>
</evidence>
<comment type="caution">
    <text evidence="8">The sequence shown here is derived from an EMBL/GenBank/DDBJ whole genome shotgun (WGS) entry which is preliminary data.</text>
</comment>
<keyword evidence="4 5" id="KW-0862">Zinc</keyword>
<dbReference type="PANTHER" id="PTHR46064">
    <property type="entry name" value="QUEUINE TRNA-RIBOSYLTRANSFERASE ACCESSORY SUBUNIT 2"/>
    <property type="match status" value="1"/>
</dbReference>
<comment type="subcellular location">
    <subcellularLocation>
        <location evidence="5">Cytoplasm</location>
    </subcellularLocation>
</comment>
<organism evidence="8 9">
    <name type="scientific">Capronia epimyces CBS 606.96</name>
    <dbReference type="NCBI Taxonomy" id="1182542"/>
    <lineage>
        <taxon>Eukaryota</taxon>
        <taxon>Fungi</taxon>
        <taxon>Dikarya</taxon>
        <taxon>Ascomycota</taxon>
        <taxon>Pezizomycotina</taxon>
        <taxon>Eurotiomycetes</taxon>
        <taxon>Chaetothyriomycetidae</taxon>
        <taxon>Chaetothyriales</taxon>
        <taxon>Herpotrichiellaceae</taxon>
        <taxon>Capronia</taxon>
    </lineage>
</organism>
<comment type="similarity">
    <text evidence="5">Belongs to the queuine tRNA-ribosyltransferase family. QTRT2 subfamily.</text>
</comment>
<evidence type="ECO:0000256" key="1">
    <source>
        <dbReference type="ARBA" id="ARBA00022490"/>
    </source>
</evidence>
<dbReference type="GO" id="GO:0008479">
    <property type="term" value="F:tRNA-guanosine(34) queuine transglycosylase activity"/>
    <property type="evidence" value="ECO:0007669"/>
    <property type="project" value="UniProtKB-UniRule"/>
</dbReference>
<dbReference type="SUPFAM" id="SSF51713">
    <property type="entry name" value="tRNA-guanine transglycosylase"/>
    <property type="match status" value="1"/>
</dbReference>
<evidence type="ECO:0000256" key="5">
    <source>
        <dbReference type="HAMAP-Rule" id="MF_03043"/>
    </source>
</evidence>
<dbReference type="InterPro" id="IPR002616">
    <property type="entry name" value="tRNA_ribo_trans-like"/>
</dbReference>
<protein>
    <recommendedName>
        <fullName evidence="5">Queuine tRNA-ribosyltransferase accessory subunit 2</fullName>
    </recommendedName>
    <alternativeName>
        <fullName evidence="5">Queuine tRNA-ribosyltransferase domain-containing protein 1</fullName>
    </alternativeName>
</protein>
<dbReference type="InterPro" id="IPR036511">
    <property type="entry name" value="TGT-like_sf"/>
</dbReference>
<dbReference type="eggNOG" id="KOG3909">
    <property type="taxonomic scope" value="Eukaryota"/>
</dbReference>
<dbReference type="NCBIfam" id="TIGR00449">
    <property type="entry name" value="tgt_general"/>
    <property type="match status" value="1"/>
</dbReference>
<comment type="cofactor">
    <cofactor evidence="5">
        <name>Zn(2+)</name>
        <dbReference type="ChEBI" id="CHEBI:29105"/>
    </cofactor>
    <text evidence="5">Binds 1 zinc ion per subunit.</text>
</comment>
<dbReference type="STRING" id="1182542.W9YS59"/>
<keyword evidence="9" id="KW-1185">Reference proteome</keyword>
<evidence type="ECO:0000256" key="3">
    <source>
        <dbReference type="ARBA" id="ARBA00022723"/>
    </source>
</evidence>
<evidence type="ECO:0000256" key="4">
    <source>
        <dbReference type="ARBA" id="ARBA00022833"/>
    </source>
</evidence>
<feature type="compositionally biased region" description="Basic and acidic residues" evidence="6">
    <location>
        <begin position="424"/>
        <end position="442"/>
    </location>
</feature>
<feature type="binding site" evidence="5">
    <location>
        <position position="369"/>
    </location>
    <ligand>
        <name>Zn(2+)</name>
        <dbReference type="ChEBI" id="CHEBI:29105"/>
    </ligand>
</feature>
<dbReference type="GO" id="GO:0006400">
    <property type="term" value="P:tRNA modification"/>
    <property type="evidence" value="ECO:0007669"/>
    <property type="project" value="InterPro"/>
</dbReference>
<evidence type="ECO:0000256" key="6">
    <source>
        <dbReference type="SAM" id="MobiDB-lite"/>
    </source>
</evidence>
<comment type="function">
    <text evidence="5">Non-catalytic subunit of the queuine tRNA-ribosyltransferase (TGT) that catalyzes the base-exchange of a guanine (G) residue with queuine (Q) at position 34 (anticodon wobble position) in tRNAs with GU(N) anticodons (tRNA-Asp, -Asn, -His and -Tyr), resulting in the hypermodified nucleoside queuosine (7-(((4,5-cis-dihydroxy-2-cyclopenten-1-yl)amino)methyl)-7-deazaguanosine).</text>
</comment>
<feature type="binding site" evidence="5">
    <location>
        <position position="340"/>
    </location>
    <ligand>
        <name>Zn(2+)</name>
        <dbReference type="ChEBI" id="CHEBI:29105"/>
    </ligand>
</feature>
<dbReference type="HOGENOM" id="CLU_037350_1_0_1"/>
<gene>
    <name evidence="8" type="ORF">A1O3_00651</name>
</gene>
<feature type="binding site" evidence="5">
    <location>
        <position position="343"/>
    </location>
    <ligand>
        <name>Zn(2+)</name>
        <dbReference type="ChEBI" id="CHEBI:29105"/>
    </ligand>
</feature>
<dbReference type="InterPro" id="IPR028592">
    <property type="entry name" value="QTRTD1"/>
</dbReference>
<sequence>MEEVSSASLAQLPHEMLKFVLQHTSASEGAARLGQLSFRARPTTINTPHYLVPTSRGVIPHLSQDNVQRHTKITAVYLPLEDFIEKSHADAPIYSTPVQKGESRLRRYTCLPDQCLSVVGPRRVPSISPPAHNTNSSIAISTSYGFRFLEVQQYNKAVKDLDVDVSVSLADVVTAETASAKRIEKSADRTHAWLADMVESQRGDASEATPVFASIPPLEPQLLSLYLSDLRDEYTSHISGLCIYSPSTMVAVPEGLRQLPTICLDDPPTPQAVLAAIYAGVDLITVPFATQSSEYGIALSFSFPFPGSTEPCPSEQPLGTDMWSTTHATDLSPLSPDCECYTCQRHHRAYVHHLLQANEMLAWTLLQIHNYSIIDSLFASIRRSIAQGTFDADVQTFGRAYRSELPKQTGQGPRVRGYQMKSVGRGEPKKNPRQYGRLDDQVQKLAEAESGVATPDGDAEDIEKHGLAKRVE</sequence>
<keyword evidence="3 5" id="KW-0479">Metal-binding</keyword>
<dbReference type="HAMAP" id="MF_03043">
    <property type="entry name" value="QTRT2"/>
    <property type="match status" value="1"/>
</dbReference>
<keyword evidence="2 5" id="KW-0819">tRNA processing</keyword>
<dbReference type="OrthoDB" id="27601at2759"/>
<dbReference type="AlphaFoldDB" id="W9YS59"/>
<proteinExistence type="inferred from homology"/>
<dbReference type="EMBL" id="AMGY01000001">
    <property type="protein sequence ID" value="EXJ92101.1"/>
    <property type="molecule type" value="Genomic_DNA"/>
</dbReference>
<dbReference type="Pfam" id="PF01702">
    <property type="entry name" value="TGT"/>
    <property type="match status" value="1"/>
</dbReference>
<dbReference type="RefSeq" id="XP_007728991.1">
    <property type="nucleotide sequence ID" value="XM_007730801.1"/>
</dbReference>
<feature type="compositionally biased region" description="Basic and acidic residues" evidence="6">
    <location>
        <begin position="462"/>
        <end position="472"/>
    </location>
</feature>
<comment type="subunit">
    <text evidence="5">Heterodimer of a catalytic subunit and an accessory subunit.</text>
</comment>
<evidence type="ECO:0000259" key="7">
    <source>
        <dbReference type="Pfam" id="PF01702"/>
    </source>
</evidence>
<feature type="region of interest" description="Disordered" evidence="6">
    <location>
        <begin position="403"/>
        <end position="472"/>
    </location>
</feature>
<dbReference type="GeneID" id="19164791"/>
<keyword evidence="1 5" id="KW-0963">Cytoplasm</keyword>
<feature type="binding site" evidence="5">
    <location>
        <position position="338"/>
    </location>
    <ligand>
        <name>Zn(2+)</name>
        <dbReference type="ChEBI" id="CHEBI:29105"/>
    </ligand>
</feature>
<evidence type="ECO:0000256" key="2">
    <source>
        <dbReference type="ARBA" id="ARBA00022694"/>
    </source>
</evidence>
<dbReference type="PANTHER" id="PTHR46064:SF1">
    <property type="entry name" value="QUEUINE TRNA-RIBOSYLTRANSFERASE ACCESSORY SUBUNIT 2"/>
    <property type="match status" value="1"/>
</dbReference>
<dbReference type="GO" id="GO:0005737">
    <property type="term" value="C:cytoplasm"/>
    <property type="evidence" value="ECO:0007669"/>
    <property type="project" value="UniProtKB-SubCell"/>
</dbReference>
<accession>W9YS59</accession>